<accession>A0AA95EZV4</accession>
<keyword evidence="1" id="KW-0732">Signal</keyword>
<sequence length="466" mass="53156">MRYRMSIILLIACLMILLSSCKAVNGQNVEQALKPLDNNEKVSITIMFWDSTFFNMKYGDKFQESFPNIDFKVINMAELTDNVQSPRNDTYDQFIAKYKPDVLMLPDDQFRRFAKEGKLYGLDSVIEQDQFPVARLNPTLLRMLLNAGNGKVYGLAPDFTSSALFYNIDLFNKYHISLPQDGMSWDEVFELAKKFPTDGEADQRDYGFVPIMFTDLFNFITSIAKVQGAQYVEDGSTQLSLNSREWVNTASFVIDAIHSGAMRMYSDEERFTDDLFSRYMSNLFINGRAAMSFAPYYSVQELSQARQSIQNLSSFQWAVVTAPVASGNRSQSAYNMLGMTYAILDESQSKRAAWEVIKFINSEQYAKDNPESMYGNLSAWSDATFKQDGVSMEPFFKLEPFETNMGNVINLPPIFFDQLSFVASMELKRVIDYEMTAQEAMESIQKKGQVQLDELLRAASETVTQN</sequence>
<evidence type="ECO:0000256" key="1">
    <source>
        <dbReference type="SAM" id="SignalP"/>
    </source>
</evidence>
<dbReference type="PROSITE" id="PS51257">
    <property type="entry name" value="PROKAR_LIPOPROTEIN"/>
    <property type="match status" value="1"/>
</dbReference>
<dbReference type="SUPFAM" id="SSF53850">
    <property type="entry name" value="Periplasmic binding protein-like II"/>
    <property type="match status" value="1"/>
</dbReference>
<dbReference type="Pfam" id="PF01547">
    <property type="entry name" value="SBP_bac_1"/>
    <property type="match status" value="1"/>
</dbReference>
<dbReference type="PANTHER" id="PTHR43649">
    <property type="entry name" value="ARABINOSE-BINDING PROTEIN-RELATED"/>
    <property type="match status" value="1"/>
</dbReference>
<dbReference type="Proteomes" id="UP001178662">
    <property type="component" value="Chromosome"/>
</dbReference>
<dbReference type="InterPro" id="IPR006059">
    <property type="entry name" value="SBP"/>
</dbReference>
<keyword evidence="3" id="KW-1185">Reference proteome</keyword>
<gene>
    <name evidence="2" type="ORF">P0Y55_03060</name>
</gene>
<dbReference type="AlphaFoldDB" id="A0AA95EZV4"/>
<dbReference type="InterPro" id="IPR050490">
    <property type="entry name" value="Bact_solute-bd_prot1"/>
</dbReference>
<evidence type="ECO:0000313" key="3">
    <source>
        <dbReference type="Proteomes" id="UP001178662"/>
    </source>
</evidence>
<feature type="signal peptide" evidence="1">
    <location>
        <begin position="1"/>
        <end position="23"/>
    </location>
</feature>
<protein>
    <submittedName>
        <fullName evidence="2">Extracellular solute-binding protein</fullName>
    </submittedName>
</protein>
<dbReference type="Gene3D" id="3.40.190.10">
    <property type="entry name" value="Periplasmic binding protein-like II"/>
    <property type="match status" value="1"/>
</dbReference>
<dbReference type="EMBL" id="CP119317">
    <property type="protein sequence ID" value="WEK55077.1"/>
    <property type="molecule type" value="Genomic_DNA"/>
</dbReference>
<evidence type="ECO:0000313" key="2">
    <source>
        <dbReference type="EMBL" id="WEK55077.1"/>
    </source>
</evidence>
<proteinExistence type="predicted"/>
<dbReference type="PANTHER" id="PTHR43649:SF12">
    <property type="entry name" value="DIACETYLCHITOBIOSE BINDING PROTEIN DASA"/>
    <property type="match status" value="1"/>
</dbReference>
<name>A0AA95EZV4_9BACL</name>
<reference evidence="2" key="1">
    <citation type="submission" date="2023-03" db="EMBL/GenBank/DDBJ databases">
        <title>Andean soil-derived lignocellulolytic bacterial consortium as a source of novel taxa and putative plastic-active enzymes.</title>
        <authorList>
            <person name="Diaz-Garcia L."/>
            <person name="Chuvochina M."/>
            <person name="Feuerriegel G."/>
            <person name="Bunk B."/>
            <person name="Sproer C."/>
            <person name="Streit W.R."/>
            <person name="Rodriguez L.M."/>
            <person name="Overmann J."/>
            <person name="Jimenez D.J."/>
        </authorList>
    </citation>
    <scope>NUCLEOTIDE SEQUENCE</scope>
    <source>
        <strain evidence="2">MAG 2441</strain>
    </source>
</reference>
<feature type="chain" id="PRO_5041667104" evidence="1">
    <location>
        <begin position="24"/>
        <end position="466"/>
    </location>
</feature>
<organism evidence="2 3">
    <name type="scientific">Candidatus Cohnella colombiensis</name>
    <dbReference type="NCBI Taxonomy" id="3121368"/>
    <lineage>
        <taxon>Bacteria</taxon>
        <taxon>Bacillati</taxon>
        <taxon>Bacillota</taxon>
        <taxon>Bacilli</taxon>
        <taxon>Bacillales</taxon>
        <taxon>Paenibacillaceae</taxon>
        <taxon>Cohnella</taxon>
    </lineage>
</organism>